<sequence length="206" mass="23077">MLITKTKEIGSRTFSLKCEESLELQGDFLLNLFETTEADAGFLEDGMKIQVGWSILFIHEKGEGQVQILAPDYATDPFSRTTDDLSATLSVQLAQNHMLKQSGTAGETCLFQDTLIASEKALNAERVYLERTDHRQDGRSGWYLGPAEGQVEQEELRLYYIFQLFNLRPGILKVLALPKGCVAVLDGDEVEAVLDAEDRNIWRSEA</sequence>
<feature type="domain" description="Imm33-like" evidence="1">
    <location>
        <begin position="95"/>
        <end position="194"/>
    </location>
</feature>
<evidence type="ECO:0000313" key="2">
    <source>
        <dbReference type="EMBL" id="GGH72125.1"/>
    </source>
</evidence>
<evidence type="ECO:0000259" key="1">
    <source>
        <dbReference type="Pfam" id="PF24719"/>
    </source>
</evidence>
<accession>A0ABQ1ZR08</accession>
<dbReference type="RefSeq" id="WP_216673823.1">
    <property type="nucleotide sequence ID" value="NZ_BMDD01000001.1"/>
</dbReference>
<reference evidence="3" key="1">
    <citation type="journal article" date="2019" name="Int. J. Syst. Evol. Microbiol.">
        <title>The Global Catalogue of Microorganisms (GCM) 10K type strain sequencing project: providing services to taxonomists for standard genome sequencing and annotation.</title>
        <authorList>
            <consortium name="The Broad Institute Genomics Platform"/>
            <consortium name="The Broad Institute Genome Sequencing Center for Infectious Disease"/>
            <person name="Wu L."/>
            <person name="Ma J."/>
        </authorList>
    </citation>
    <scope>NUCLEOTIDE SEQUENCE [LARGE SCALE GENOMIC DNA]</scope>
    <source>
        <strain evidence="3">CCM 8702</strain>
    </source>
</reference>
<comment type="caution">
    <text evidence="2">The sequence shown here is derived from an EMBL/GenBank/DDBJ whole genome shotgun (WGS) entry which is preliminary data.</text>
</comment>
<name>A0ABQ1ZR08_9BACL</name>
<dbReference type="EMBL" id="BMDD01000001">
    <property type="protein sequence ID" value="GGH72125.1"/>
    <property type="molecule type" value="Genomic_DNA"/>
</dbReference>
<proteinExistence type="predicted"/>
<gene>
    <name evidence="2" type="ORF">GCM10007362_09900</name>
</gene>
<keyword evidence="3" id="KW-1185">Reference proteome</keyword>
<protein>
    <recommendedName>
        <fullName evidence="1">Imm33-like domain-containing protein</fullName>
    </recommendedName>
</protein>
<evidence type="ECO:0000313" key="3">
    <source>
        <dbReference type="Proteomes" id="UP000605427"/>
    </source>
</evidence>
<dbReference type="InterPro" id="IPR056509">
    <property type="entry name" value="Imm33-like"/>
</dbReference>
<organism evidence="2 3">
    <name type="scientific">Saccharibacillus endophyticus</name>
    <dbReference type="NCBI Taxonomy" id="2060666"/>
    <lineage>
        <taxon>Bacteria</taxon>
        <taxon>Bacillati</taxon>
        <taxon>Bacillota</taxon>
        <taxon>Bacilli</taxon>
        <taxon>Bacillales</taxon>
        <taxon>Paenibacillaceae</taxon>
        <taxon>Saccharibacillus</taxon>
    </lineage>
</organism>
<dbReference type="Pfam" id="PF24719">
    <property type="entry name" value="Imm33-like"/>
    <property type="match status" value="1"/>
</dbReference>
<dbReference type="Proteomes" id="UP000605427">
    <property type="component" value="Unassembled WGS sequence"/>
</dbReference>